<sequence length="187" mass="21650">MKKIIKERAEDLCVYWWTNHYDVTISSCKSDVETTIQEFYLTQEKLKFLQYLESAVQEDKDHHLKTCDDRNCLIEKGLAIALYVLENESKNLQVLTEEANSIPSDIQEIKDKIDVIIEELKKANVGNEILFDELIELKDLSKSLKKKNWTEVAKGKLIDLVLNKVIEKDTLDYIIKSLTGDSINLLN</sequence>
<evidence type="ECO:0000313" key="2">
    <source>
        <dbReference type="Proteomes" id="UP000251692"/>
    </source>
</evidence>
<protein>
    <submittedName>
        <fullName evidence="1">Uncharacterized protein</fullName>
    </submittedName>
</protein>
<name>A0A364RE94_9BACT</name>
<proteinExistence type="predicted"/>
<reference evidence="1 2" key="2">
    <citation type="submission" date="2018-07" db="EMBL/GenBank/DDBJ databases">
        <title>Pontibacter sp. 2b14 genomic sequence and assembly.</title>
        <authorList>
            <person name="Du Z.-J."/>
        </authorList>
    </citation>
    <scope>NUCLEOTIDE SEQUENCE [LARGE SCALE GENOMIC DNA]</scope>
    <source>
        <strain evidence="1 2">2b14</strain>
    </source>
</reference>
<dbReference type="RefSeq" id="WP_112306206.1">
    <property type="nucleotide sequence ID" value="NZ_QMDV01000003.1"/>
</dbReference>
<comment type="caution">
    <text evidence="1">The sequence shown here is derived from an EMBL/GenBank/DDBJ whole genome shotgun (WGS) entry which is preliminary data.</text>
</comment>
<dbReference type="Proteomes" id="UP000251692">
    <property type="component" value="Unassembled WGS sequence"/>
</dbReference>
<organism evidence="1 2">
    <name type="scientific">Pontibacter arcticus</name>
    <dbReference type="NCBI Taxonomy" id="2080288"/>
    <lineage>
        <taxon>Bacteria</taxon>
        <taxon>Pseudomonadati</taxon>
        <taxon>Bacteroidota</taxon>
        <taxon>Cytophagia</taxon>
        <taxon>Cytophagales</taxon>
        <taxon>Hymenobacteraceae</taxon>
        <taxon>Pontibacter</taxon>
    </lineage>
</organism>
<evidence type="ECO:0000313" key="1">
    <source>
        <dbReference type="EMBL" id="RAU82613.1"/>
    </source>
</evidence>
<reference evidence="1 2" key="1">
    <citation type="submission" date="2018-06" db="EMBL/GenBank/DDBJ databases">
        <authorList>
            <person name="Liu Z.-W."/>
        </authorList>
    </citation>
    <scope>NUCLEOTIDE SEQUENCE [LARGE SCALE GENOMIC DNA]</scope>
    <source>
        <strain evidence="1 2">2b14</strain>
    </source>
</reference>
<dbReference type="EMBL" id="QMDV01000003">
    <property type="protein sequence ID" value="RAU82613.1"/>
    <property type="molecule type" value="Genomic_DNA"/>
</dbReference>
<keyword evidence="2" id="KW-1185">Reference proteome</keyword>
<gene>
    <name evidence="1" type="ORF">DP923_12675</name>
</gene>
<dbReference type="AlphaFoldDB" id="A0A364RE94"/>
<accession>A0A364RE94</accession>